<feature type="region of interest" description="Disordered" evidence="1">
    <location>
        <begin position="207"/>
        <end position="298"/>
    </location>
</feature>
<feature type="compositionally biased region" description="Low complexity" evidence="1">
    <location>
        <begin position="394"/>
        <end position="412"/>
    </location>
</feature>
<dbReference type="SUPFAM" id="SSF57959">
    <property type="entry name" value="Leucine zipper domain"/>
    <property type="match status" value="1"/>
</dbReference>
<proteinExistence type="predicted"/>
<feature type="compositionally biased region" description="Low complexity" evidence="1">
    <location>
        <begin position="279"/>
        <end position="290"/>
    </location>
</feature>
<dbReference type="PROSITE" id="PS50217">
    <property type="entry name" value="BZIP"/>
    <property type="match status" value="1"/>
</dbReference>
<keyword evidence="4" id="KW-1185">Reference proteome</keyword>
<dbReference type="OrthoDB" id="644067at2759"/>
<feature type="compositionally biased region" description="Pro residues" evidence="1">
    <location>
        <begin position="239"/>
        <end position="256"/>
    </location>
</feature>
<feature type="domain" description="BZIP" evidence="2">
    <location>
        <begin position="145"/>
        <end position="208"/>
    </location>
</feature>
<dbReference type="Proteomes" id="UP000007264">
    <property type="component" value="Unassembled WGS sequence"/>
</dbReference>
<dbReference type="RefSeq" id="XP_005642892.1">
    <property type="nucleotide sequence ID" value="XM_005642835.1"/>
</dbReference>
<sequence length="474" mass="49935">MGEESMRTEQLGLGGEREEPGSVFGRADLAPEGAADGQATDCKKDYVEPAHASLHGPERLHLSKEGVESQAEQRLDGPIRPRRSTAGEAERGLGQNRGANDGSLNEVTEEPEASACESGESPRLYGGKRKSPEPDSSAVPEDSAKVRLQRRLIKNRRTAAASRERKQQELLTLTTKVQGLEADNTGLRQALWQRDAEVRVLRAQVHSMLRPPQPPLLPQPQPPGHGGYTGSTVLRPGFPAWPPPSAPMPFGQPPAGPGQAPRDDAGGPRQGEPSGGPWLPEGQPLAPGPLAGSGGFAAPWPSLLPDGWPRNESLGSSMLPGAAATEGPLALGLQSLSASGLSSQGQFGVIRGLDGQYLRLASFSSQSGPRLPPIANLPWADNQQLQARSSSCSALPGGPAVAPAGGAPEGQPLLRWRSGSYPPDQQLHLPAHAHVRQLVSLGSSAPRNLPPLPHDVHGLDPLDFEGLPLWADLE</sequence>
<dbReference type="InterPro" id="IPR046347">
    <property type="entry name" value="bZIP_sf"/>
</dbReference>
<evidence type="ECO:0000313" key="3">
    <source>
        <dbReference type="EMBL" id="EIE18348.1"/>
    </source>
</evidence>
<accession>I0YIX9</accession>
<dbReference type="SMART" id="SM00338">
    <property type="entry name" value="BRLZ"/>
    <property type="match status" value="1"/>
</dbReference>
<dbReference type="EMBL" id="AGSI01000024">
    <property type="protein sequence ID" value="EIE18348.1"/>
    <property type="molecule type" value="Genomic_DNA"/>
</dbReference>
<name>I0YIX9_COCSC</name>
<evidence type="ECO:0000256" key="1">
    <source>
        <dbReference type="SAM" id="MobiDB-lite"/>
    </source>
</evidence>
<organism evidence="3 4">
    <name type="scientific">Coccomyxa subellipsoidea (strain C-169)</name>
    <name type="common">Green microalga</name>
    <dbReference type="NCBI Taxonomy" id="574566"/>
    <lineage>
        <taxon>Eukaryota</taxon>
        <taxon>Viridiplantae</taxon>
        <taxon>Chlorophyta</taxon>
        <taxon>core chlorophytes</taxon>
        <taxon>Trebouxiophyceae</taxon>
        <taxon>Trebouxiophyceae incertae sedis</taxon>
        <taxon>Coccomyxaceae</taxon>
        <taxon>Coccomyxa</taxon>
        <taxon>Coccomyxa subellipsoidea</taxon>
    </lineage>
</organism>
<evidence type="ECO:0000313" key="4">
    <source>
        <dbReference type="Proteomes" id="UP000007264"/>
    </source>
</evidence>
<feature type="compositionally biased region" description="Pro residues" evidence="1">
    <location>
        <begin position="211"/>
        <end position="223"/>
    </location>
</feature>
<feature type="region of interest" description="Disordered" evidence="1">
    <location>
        <begin position="1"/>
        <end position="148"/>
    </location>
</feature>
<dbReference type="GeneID" id="17036373"/>
<gene>
    <name evidence="3" type="ORF">COCSUDRAFT_60316</name>
</gene>
<comment type="caution">
    <text evidence="3">The sequence shown here is derived from an EMBL/GenBank/DDBJ whole genome shotgun (WGS) entry which is preliminary data.</text>
</comment>
<feature type="compositionally biased region" description="Basic and acidic residues" evidence="1">
    <location>
        <begin position="56"/>
        <end position="79"/>
    </location>
</feature>
<dbReference type="Pfam" id="PF00170">
    <property type="entry name" value="bZIP_1"/>
    <property type="match status" value="1"/>
</dbReference>
<reference evidence="3 4" key="1">
    <citation type="journal article" date="2012" name="Genome Biol.">
        <title>The genome of the polar eukaryotic microalga coccomyxa subellipsoidea reveals traits of cold adaptation.</title>
        <authorList>
            <person name="Blanc G."/>
            <person name="Agarkova I."/>
            <person name="Grimwood J."/>
            <person name="Kuo A."/>
            <person name="Brueggeman A."/>
            <person name="Dunigan D."/>
            <person name="Gurnon J."/>
            <person name="Ladunga I."/>
            <person name="Lindquist E."/>
            <person name="Lucas S."/>
            <person name="Pangilinan J."/>
            <person name="Proschold T."/>
            <person name="Salamov A."/>
            <person name="Schmutz J."/>
            <person name="Weeks D."/>
            <person name="Yamada T."/>
            <person name="Claverie J.M."/>
            <person name="Grigoriev I."/>
            <person name="Van Etten J."/>
            <person name="Lomsadze A."/>
            <person name="Borodovsky M."/>
        </authorList>
    </citation>
    <scope>NUCLEOTIDE SEQUENCE [LARGE SCALE GENOMIC DNA]</scope>
    <source>
        <strain evidence="3 4">C-169</strain>
    </source>
</reference>
<dbReference type="AlphaFoldDB" id="I0YIX9"/>
<dbReference type="GO" id="GO:0003700">
    <property type="term" value="F:DNA-binding transcription factor activity"/>
    <property type="evidence" value="ECO:0007669"/>
    <property type="project" value="InterPro"/>
</dbReference>
<dbReference type="KEGG" id="csl:COCSUDRAFT_60316"/>
<feature type="region of interest" description="Disordered" evidence="1">
    <location>
        <begin position="390"/>
        <end position="412"/>
    </location>
</feature>
<protein>
    <recommendedName>
        <fullName evidence="2">BZIP domain-containing protein</fullName>
    </recommendedName>
</protein>
<dbReference type="CDD" id="cd14812">
    <property type="entry name" value="bZIP_u3"/>
    <property type="match status" value="1"/>
</dbReference>
<evidence type="ECO:0000259" key="2">
    <source>
        <dbReference type="PROSITE" id="PS50217"/>
    </source>
</evidence>
<dbReference type="Gene3D" id="1.20.5.170">
    <property type="match status" value="1"/>
</dbReference>
<dbReference type="InterPro" id="IPR004827">
    <property type="entry name" value="bZIP"/>
</dbReference>